<dbReference type="RefSeq" id="XP_012203708.1">
    <property type="nucleotide sequence ID" value="XM_012348318.1"/>
</dbReference>
<evidence type="ECO:0000313" key="3">
    <source>
        <dbReference type="Proteomes" id="UP000030745"/>
    </source>
</evidence>
<reference evidence="2 3" key="1">
    <citation type="journal article" date="2013" name="PLoS Genet.">
        <title>Distinctive expansion of potential virulence genes in the genome of the oomycete fish pathogen Saprolegnia parasitica.</title>
        <authorList>
            <person name="Jiang R.H."/>
            <person name="de Bruijn I."/>
            <person name="Haas B.J."/>
            <person name="Belmonte R."/>
            <person name="Lobach L."/>
            <person name="Christie J."/>
            <person name="van den Ackerveken G."/>
            <person name="Bottin A."/>
            <person name="Bulone V."/>
            <person name="Diaz-Moreno S.M."/>
            <person name="Dumas B."/>
            <person name="Fan L."/>
            <person name="Gaulin E."/>
            <person name="Govers F."/>
            <person name="Grenville-Briggs L.J."/>
            <person name="Horner N.R."/>
            <person name="Levin J.Z."/>
            <person name="Mammella M."/>
            <person name="Meijer H.J."/>
            <person name="Morris P."/>
            <person name="Nusbaum C."/>
            <person name="Oome S."/>
            <person name="Phillips A.J."/>
            <person name="van Rooyen D."/>
            <person name="Rzeszutek E."/>
            <person name="Saraiva M."/>
            <person name="Secombes C.J."/>
            <person name="Seidl M.F."/>
            <person name="Snel B."/>
            <person name="Stassen J.H."/>
            <person name="Sykes S."/>
            <person name="Tripathy S."/>
            <person name="van den Berg H."/>
            <person name="Vega-Arreguin J.C."/>
            <person name="Wawra S."/>
            <person name="Young S.K."/>
            <person name="Zeng Q."/>
            <person name="Dieguez-Uribeondo J."/>
            <person name="Russ C."/>
            <person name="Tyler B.M."/>
            <person name="van West P."/>
        </authorList>
    </citation>
    <scope>NUCLEOTIDE SEQUENCE [LARGE SCALE GENOMIC DNA]</scope>
    <source>
        <strain evidence="2 3">CBS 223.65</strain>
    </source>
</reference>
<keyword evidence="3" id="KW-1185">Reference proteome</keyword>
<name>A0A067C5B7_SAPPC</name>
<feature type="region of interest" description="Disordered" evidence="1">
    <location>
        <begin position="239"/>
        <end position="280"/>
    </location>
</feature>
<dbReference type="OrthoDB" id="10360733at2759"/>
<evidence type="ECO:0000256" key="1">
    <source>
        <dbReference type="SAM" id="MobiDB-lite"/>
    </source>
</evidence>
<proteinExistence type="predicted"/>
<gene>
    <name evidence="2" type="ORF">SPRG_08977</name>
</gene>
<feature type="compositionally biased region" description="Basic and acidic residues" evidence="1">
    <location>
        <begin position="240"/>
        <end position="256"/>
    </location>
</feature>
<evidence type="ECO:0000313" key="2">
    <source>
        <dbReference type="EMBL" id="KDO25678.1"/>
    </source>
</evidence>
<dbReference type="EMBL" id="KK583230">
    <property type="protein sequence ID" value="KDO25678.1"/>
    <property type="molecule type" value="Genomic_DNA"/>
</dbReference>
<accession>A0A067C5B7</accession>
<protein>
    <submittedName>
        <fullName evidence="2">Uncharacterized protein</fullName>
    </submittedName>
</protein>
<organism evidence="2 3">
    <name type="scientific">Saprolegnia parasitica (strain CBS 223.65)</name>
    <dbReference type="NCBI Taxonomy" id="695850"/>
    <lineage>
        <taxon>Eukaryota</taxon>
        <taxon>Sar</taxon>
        <taxon>Stramenopiles</taxon>
        <taxon>Oomycota</taxon>
        <taxon>Saprolegniomycetes</taxon>
        <taxon>Saprolegniales</taxon>
        <taxon>Saprolegniaceae</taxon>
        <taxon>Saprolegnia</taxon>
    </lineage>
</organism>
<feature type="region of interest" description="Disordered" evidence="1">
    <location>
        <begin position="1"/>
        <end position="40"/>
    </location>
</feature>
<dbReference type="Proteomes" id="UP000030745">
    <property type="component" value="Unassembled WGS sequence"/>
</dbReference>
<dbReference type="AlphaFoldDB" id="A0A067C5B7"/>
<feature type="compositionally biased region" description="Low complexity" evidence="1">
    <location>
        <begin position="21"/>
        <end position="30"/>
    </location>
</feature>
<dbReference type="KEGG" id="spar:SPRG_08977"/>
<dbReference type="VEuPathDB" id="FungiDB:SPRG_08977"/>
<dbReference type="GeneID" id="24131176"/>
<sequence>MQGDIASRRQKTQKTLVEKQAQAAAVATEALPPPPSLAKGTKRILKQNGWDAMSPRACVNRLLADHALHRREHDQERTRRETIDSETGQAFFRPKINKSNLQRHGDICVELYDQAKATDEKRAALQSQLQHKAQQLATPRMNPTSLKVYKKRLLREVDVLLSLVPGERSDDGTLSSDHLLHVFGYFGVLPPTVATPENTLWQHLQATVTTVRVLKEWLFRIVLAPAELRGAQKQLRQHYLSRDRHAKRTSDDDAAPKHGPSAAGTYSMHGHLVSASKPDPTIARQRELDAKLQWLRDEKRAREQAECTFAPDLPIEVRPPDVVAQRLYEQGLEQRRERDERVHAARLAKQAQVDRECTRPESPSAADRLQAFLALPPPKPVDGFEKAVQSLRRGHAERAWRKARGDSPIALHLDVTKFRSEDGRTTVPQPFHLTSTTPKEVPSATIRRRRHSQWQREAAAAVEDDDDDHVRVQVHISPTLVHTLDVYADSDVPTLVSQVVTDTRV</sequence>